<proteinExistence type="predicted"/>
<keyword evidence="3" id="KW-0804">Transcription</keyword>
<dbReference type="SUPFAM" id="SSF46689">
    <property type="entry name" value="Homeodomain-like"/>
    <property type="match status" value="1"/>
</dbReference>
<dbReference type="PROSITE" id="PS50977">
    <property type="entry name" value="HTH_TETR_2"/>
    <property type="match status" value="1"/>
</dbReference>
<feature type="DNA-binding region" description="H-T-H motif" evidence="4">
    <location>
        <begin position="43"/>
        <end position="62"/>
    </location>
</feature>
<protein>
    <submittedName>
        <fullName evidence="7">TetR family transcriptional regulator</fullName>
    </submittedName>
</protein>
<organism evidence="7 8">
    <name type="scientific">Polyangium mundeleinium</name>
    <dbReference type="NCBI Taxonomy" id="2995306"/>
    <lineage>
        <taxon>Bacteria</taxon>
        <taxon>Pseudomonadati</taxon>
        <taxon>Myxococcota</taxon>
        <taxon>Polyangia</taxon>
        <taxon>Polyangiales</taxon>
        <taxon>Polyangiaceae</taxon>
        <taxon>Polyangium</taxon>
    </lineage>
</organism>
<reference evidence="7 8" key="1">
    <citation type="submission" date="2022-11" db="EMBL/GenBank/DDBJ databases">
        <title>Minimal conservation of predation-associated metabolite biosynthetic gene clusters underscores biosynthetic potential of Myxococcota including descriptions for ten novel species: Archangium lansinium sp. nov., Myxococcus landrumus sp. nov., Nannocystis bai.</title>
        <authorList>
            <person name="Ahearne A."/>
            <person name="Stevens C."/>
            <person name="Dowd S."/>
        </authorList>
    </citation>
    <scope>NUCLEOTIDE SEQUENCE [LARGE SCALE GENOMIC DNA]</scope>
    <source>
        <strain evidence="7 8">RJM3</strain>
    </source>
</reference>
<dbReference type="Proteomes" id="UP001221411">
    <property type="component" value="Unassembled WGS sequence"/>
</dbReference>
<keyword evidence="1" id="KW-0805">Transcription regulation</keyword>
<evidence type="ECO:0000313" key="7">
    <source>
        <dbReference type="EMBL" id="MDC0741748.1"/>
    </source>
</evidence>
<name>A0ABT5EIV6_9BACT</name>
<evidence type="ECO:0000256" key="4">
    <source>
        <dbReference type="PROSITE-ProRule" id="PRU00335"/>
    </source>
</evidence>
<feature type="domain" description="HTH tetR-type" evidence="6">
    <location>
        <begin position="21"/>
        <end position="80"/>
    </location>
</feature>
<comment type="caution">
    <text evidence="7">The sequence shown here is derived from an EMBL/GenBank/DDBJ whole genome shotgun (WGS) entry which is preliminary data.</text>
</comment>
<evidence type="ECO:0000256" key="1">
    <source>
        <dbReference type="ARBA" id="ARBA00023015"/>
    </source>
</evidence>
<dbReference type="EMBL" id="JAQNDO010000001">
    <property type="protein sequence ID" value="MDC0741748.1"/>
    <property type="molecule type" value="Genomic_DNA"/>
</dbReference>
<gene>
    <name evidence="7" type="ORF">POL67_10350</name>
</gene>
<dbReference type="InterPro" id="IPR050109">
    <property type="entry name" value="HTH-type_TetR-like_transc_reg"/>
</dbReference>
<keyword evidence="8" id="KW-1185">Reference proteome</keyword>
<dbReference type="PANTHER" id="PTHR30055:SF234">
    <property type="entry name" value="HTH-TYPE TRANSCRIPTIONAL REGULATOR BETI"/>
    <property type="match status" value="1"/>
</dbReference>
<dbReference type="Pfam" id="PF00440">
    <property type="entry name" value="TetR_N"/>
    <property type="match status" value="1"/>
</dbReference>
<keyword evidence="2 4" id="KW-0238">DNA-binding</keyword>
<feature type="region of interest" description="Disordered" evidence="5">
    <location>
        <begin position="1"/>
        <end position="20"/>
    </location>
</feature>
<accession>A0ABT5EIV6</accession>
<dbReference type="RefSeq" id="WP_271917075.1">
    <property type="nucleotide sequence ID" value="NZ_JAQNDO010000001.1"/>
</dbReference>
<evidence type="ECO:0000313" key="8">
    <source>
        <dbReference type="Proteomes" id="UP001221411"/>
    </source>
</evidence>
<sequence>MTHAKEPATQTQADGRHARAERTREAIVEALLALLSEGVVRPSAEQIAERAGVSRRAIFNHFTDLDDLLACAARRRMETVMALWPKLSREGTAAERARALAEGICRFHELVAPVRRAAVLFSYDSAFLAGQLREAARMHRAAIRAVFEPEIEAAPEEMRGVLLGGLAAAASFLMWEELRRNQELSVDEATRAVWIELEGMLERAARNQPR</sequence>
<evidence type="ECO:0000256" key="3">
    <source>
        <dbReference type="ARBA" id="ARBA00023163"/>
    </source>
</evidence>
<dbReference type="InterPro" id="IPR001647">
    <property type="entry name" value="HTH_TetR"/>
</dbReference>
<dbReference type="InterPro" id="IPR009057">
    <property type="entry name" value="Homeodomain-like_sf"/>
</dbReference>
<dbReference type="PANTHER" id="PTHR30055">
    <property type="entry name" value="HTH-TYPE TRANSCRIPTIONAL REGULATOR RUTR"/>
    <property type="match status" value="1"/>
</dbReference>
<evidence type="ECO:0000259" key="6">
    <source>
        <dbReference type="PROSITE" id="PS50977"/>
    </source>
</evidence>
<evidence type="ECO:0000256" key="2">
    <source>
        <dbReference type="ARBA" id="ARBA00023125"/>
    </source>
</evidence>
<evidence type="ECO:0000256" key="5">
    <source>
        <dbReference type="SAM" id="MobiDB-lite"/>
    </source>
</evidence>
<dbReference type="Gene3D" id="1.10.357.10">
    <property type="entry name" value="Tetracycline Repressor, domain 2"/>
    <property type="match status" value="1"/>
</dbReference>